<keyword evidence="3" id="KW-0812">Transmembrane</keyword>
<name>C4GCW9_9FIRM</name>
<evidence type="ECO:0000256" key="4">
    <source>
        <dbReference type="ARBA" id="ARBA00022989"/>
    </source>
</evidence>
<evidence type="ECO:0000256" key="5">
    <source>
        <dbReference type="ARBA" id="ARBA00023136"/>
    </source>
</evidence>
<evidence type="ECO:0000259" key="7">
    <source>
        <dbReference type="SMART" id="SM00244"/>
    </source>
</evidence>
<dbReference type="CDD" id="cd08829">
    <property type="entry name" value="SPFH_paraslipin"/>
    <property type="match status" value="1"/>
</dbReference>
<dbReference type="Pfam" id="PF01145">
    <property type="entry name" value="Band_7"/>
    <property type="match status" value="1"/>
</dbReference>
<keyword evidence="5" id="KW-0472">Membrane</keyword>
<evidence type="ECO:0000256" key="2">
    <source>
        <dbReference type="ARBA" id="ARBA00008164"/>
    </source>
</evidence>
<accession>C4GCW9</accession>
<feature type="domain" description="Band 7" evidence="7">
    <location>
        <begin position="19"/>
        <end position="177"/>
    </location>
</feature>
<dbReference type="RefSeq" id="WP_006906809.1">
    <property type="nucleotide sequence ID" value="NZ_GG665867.1"/>
</dbReference>
<dbReference type="Gene3D" id="3.30.479.30">
    <property type="entry name" value="Band 7 domain"/>
    <property type="match status" value="1"/>
</dbReference>
<keyword evidence="9" id="KW-1185">Reference proteome</keyword>
<keyword evidence="4" id="KW-1133">Transmembrane helix</keyword>
<reference evidence="8" key="1">
    <citation type="submission" date="2009-04" db="EMBL/GenBank/DDBJ databases">
        <authorList>
            <person name="Weinstock G."/>
            <person name="Sodergren E."/>
            <person name="Clifton S."/>
            <person name="Fulton L."/>
            <person name="Fulton B."/>
            <person name="Courtney L."/>
            <person name="Fronick C."/>
            <person name="Harrison M."/>
            <person name="Strong C."/>
            <person name="Farmer C."/>
            <person name="Delahaunty K."/>
            <person name="Markovic C."/>
            <person name="Hall O."/>
            <person name="Minx P."/>
            <person name="Tomlinson C."/>
            <person name="Mitreva M."/>
            <person name="Nelson J."/>
            <person name="Hou S."/>
            <person name="Wollam A."/>
            <person name="Pepin K.H."/>
            <person name="Johnson M."/>
            <person name="Bhonagiri V."/>
            <person name="Nash W.E."/>
            <person name="Warren W."/>
            <person name="Chinwalla A."/>
            <person name="Mardis E.R."/>
            <person name="Wilson R.K."/>
        </authorList>
    </citation>
    <scope>NUCLEOTIDE SEQUENCE [LARGE SCALE GENOMIC DNA]</scope>
    <source>
        <strain evidence="8">DSM 14600</strain>
    </source>
</reference>
<dbReference type="InterPro" id="IPR001107">
    <property type="entry name" value="Band_7"/>
</dbReference>
<protein>
    <submittedName>
        <fullName evidence="8">SPFH/Band 7/PHB domain protein</fullName>
    </submittedName>
</protein>
<dbReference type="PANTHER" id="PTHR43327">
    <property type="entry name" value="STOMATIN-LIKE PROTEIN 2, MITOCHONDRIAL"/>
    <property type="match status" value="1"/>
</dbReference>
<comment type="caution">
    <text evidence="8">The sequence shown here is derived from an EMBL/GenBank/DDBJ whole genome shotgun (WGS) entry which is preliminary data.</text>
</comment>
<comment type="similarity">
    <text evidence="2">Belongs to the band 7/mec-2 family.</text>
</comment>
<evidence type="ECO:0000313" key="9">
    <source>
        <dbReference type="Proteomes" id="UP000003494"/>
    </source>
</evidence>
<evidence type="ECO:0000256" key="6">
    <source>
        <dbReference type="SAM" id="MobiDB-lite"/>
    </source>
</evidence>
<dbReference type="eggNOG" id="COG0330">
    <property type="taxonomic scope" value="Bacteria"/>
</dbReference>
<dbReference type="Proteomes" id="UP000003494">
    <property type="component" value="Unassembled WGS sequence"/>
</dbReference>
<evidence type="ECO:0000256" key="1">
    <source>
        <dbReference type="ARBA" id="ARBA00004167"/>
    </source>
</evidence>
<feature type="region of interest" description="Disordered" evidence="6">
    <location>
        <begin position="312"/>
        <end position="358"/>
    </location>
</feature>
<dbReference type="GO" id="GO:0098552">
    <property type="term" value="C:side of membrane"/>
    <property type="evidence" value="ECO:0007669"/>
    <property type="project" value="UniProtKB-ARBA"/>
</dbReference>
<dbReference type="HOGENOM" id="CLU_024949_2_2_9"/>
<dbReference type="AlphaFoldDB" id="C4GCW9"/>
<proteinExistence type="inferred from homology"/>
<dbReference type="InterPro" id="IPR050710">
    <property type="entry name" value="Band7/mec-2_domain"/>
</dbReference>
<dbReference type="PROSITE" id="PS01270">
    <property type="entry name" value="BAND_7"/>
    <property type="match status" value="1"/>
</dbReference>
<dbReference type="EMBL" id="ACIP02000004">
    <property type="protein sequence ID" value="EEP27819.1"/>
    <property type="molecule type" value="Genomic_DNA"/>
</dbReference>
<organism evidence="8 9">
    <name type="scientific">Shuttleworthella satelles DSM 14600</name>
    <dbReference type="NCBI Taxonomy" id="626523"/>
    <lineage>
        <taxon>Bacteria</taxon>
        <taxon>Bacillati</taxon>
        <taxon>Bacillota</taxon>
        <taxon>Clostridia</taxon>
        <taxon>Lachnospirales</taxon>
        <taxon>Lachnospiraceae</taxon>
        <taxon>Shuttleworthella</taxon>
    </lineage>
</organism>
<dbReference type="PANTHER" id="PTHR43327:SF10">
    <property type="entry name" value="STOMATIN-LIKE PROTEIN 2, MITOCHONDRIAL"/>
    <property type="match status" value="1"/>
</dbReference>
<dbReference type="SMART" id="SM00244">
    <property type="entry name" value="PHB"/>
    <property type="match status" value="1"/>
</dbReference>
<sequence length="358" mass="39011">MSQIIGIVILIIVLALLVSNVRIVPQAHANVIERLGRYKATWDAGLHLKVPFIERVVKNISLKEQVFDFPPQPVITKDNVTMQIDSVVFCKVFDPQLYTYGVENPLAGLQNLSATTLRSIIGEMELDATLTSREQINAKMQAVLDEATDAWGIKVTRVEIKNIQPPREIEEVMTKQMRAERERRQTVLEAQAHQEAVVSRAEGDKKAKILAAEAEKEAQIALAEGRAKSIELVYEAEAAGVKMLNESKVSEGVLKLKGLEALKDVADGRATKIFMPSDISSTIANLGLAGEALGIGDYTPVDKAPNPNVDTTADPCIHSDTGKGGIEASVTTRSINHEVTTKSASEAAKTDIRSPRLK</sequence>
<dbReference type="PRINTS" id="PR00721">
    <property type="entry name" value="STOMATIN"/>
</dbReference>
<dbReference type="FunFam" id="3.30.479.30:FF:000004">
    <property type="entry name" value="Putative membrane protease family, stomatin"/>
    <property type="match status" value="1"/>
</dbReference>
<feature type="compositionally biased region" description="Basic and acidic residues" evidence="6">
    <location>
        <begin position="348"/>
        <end position="358"/>
    </location>
</feature>
<dbReference type="InterPro" id="IPR001972">
    <property type="entry name" value="Stomatin_HflK_fam"/>
</dbReference>
<gene>
    <name evidence="8" type="ORF">GCWU000342_01813</name>
</gene>
<dbReference type="InterPro" id="IPR036013">
    <property type="entry name" value="Band_7/SPFH_dom_sf"/>
</dbReference>
<evidence type="ECO:0000313" key="8">
    <source>
        <dbReference type="EMBL" id="EEP27819.1"/>
    </source>
</evidence>
<dbReference type="GO" id="GO:0005886">
    <property type="term" value="C:plasma membrane"/>
    <property type="evidence" value="ECO:0007669"/>
    <property type="project" value="UniProtKB-ARBA"/>
</dbReference>
<evidence type="ECO:0000256" key="3">
    <source>
        <dbReference type="ARBA" id="ARBA00022692"/>
    </source>
</evidence>
<dbReference type="STRING" id="626523.GCWU000342_01813"/>
<comment type="subcellular location">
    <subcellularLocation>
        <location evidence="1">Membrane</location>
        <topology evidence="1">Single-pass membrane protein</topology>
    </subcellularLocation>
</comment>
<dbReference type="InterPro" id="IPR018080">
    <property type="entry name" value="Band_7/stomatin-like_CS"/>
</dbReference>
<dbReference type="SUPFAM" id="SSF117892">
    <property type="entry name" value="Band 7/SPFH domain"/>
    <property type="match status" value="1"/>
</dbReference>